<evidence type="ECO:0000256" key="1">
    <source>
        <dbReference type="ARBA" id="ARBA00022723"/>
    </source>
</evidence>
<proteinExistence type="predicted"/>
<sequence length="191" mass="22281">MVKETTIQVGEKFGWVRLYDCDDSSSSGNLYGGAEERRLKSDENPLIIQDEFLRQIGYSDPSRRDRLGVDINLKYLIKFYIGPTCQEKNMRSGQVHILKGLVLPQWKLRDLVIIGENLFLYPAPYSNAELETVNLSKSQIEVFRELKCNKKVIRISGSRPIFLGFQSEWDRLQWKRWLNEVKCIFRCEVVA</sequence>
<dbReference type="GO" id="GO:0046872">
    <property type="term" value="F:metal ion binding"/>
    <property type="evidence" value="ECO:0007669"/>
    <property type="project" value="UniProtKB-KW"/>
</dbReference>
<reference evidence="3" key="1">
    <citation type="submission" date="2021-12" db="EMBL/GenBank/DDBJ databases">
        <authorList>
            <person name="King R."/>
        </authorList>
    </citation>
    <scope>NUCLEOTIDE SEQUENCE</scope>
</reference>
<keyword evidence="1" id="KW-0479">Metal-binding</keyword>
<feature type="domain" description="PHLPP-like RA" evidence="2">
    <location>
        <begin position="31"/>
        <end position="81"/>
    </location>
</feature>
<dbReference type="EMBL" id="OU963865">
    <property type="protein sequence ID" value="CAH0389385.1"/>
    <property type="molecule type" value="Genomic_DNA"/>
</dbReference>
<name>A0A9P0AE95_BEMTA</name>
<evidence type="ECO:0000313" key="3">
    <source>
        <dbReference type="EMBL" id="CAH0389385.1"/>
    </source>
</evidence>
<dbReference type="Pfam" id="PF23010">
    <property type="entry name" value="RA_3"/>
    <property type="match status" value="1"/>
</dbReference>
<evidence type="ECO:0000259" key="2">
    <source>
        <dbReference type="Pfam" id="PF23010"/>
    </source>
</evidence>
<dbReference type="Proteomes" id="UP001152759">
    <property type="component" value="Chromosome 4"/>
</dbReference>
<accession>A0A9P0AE95</accession>
<dbReference type="SUPFAM" id="SSF50729">
    <property type="entry name" value="PH domain-like"/>
    <property type="match status" value="1"/>
</dbReference>
<gene>
    <name evidence="3" type="ORF">BEMITA_LOCUS8218</name>
</gene>
<keyword evidence="4" id="KW-1185">Reference proteome</keyword>
<organism evidence="3 4">
    <name type="scientific">Bemisia tabaci</name>
    <name type="common">Sweetpotato whitefly</name>
    <name type="synonym">Aleurodes tabaci</name>
    <dbReference type="NCBI Taxonomy" id="7038"/>
    <lineage>
        <taxon>Eukaryota</taxon>
        <taxon>Metazoa</taxon>
        <taxon>Ecdysozoa</taxon>
        <taxon>Arthropoda</taxon>
        <taxon>Hexapoda</taxon>
        <taxon>Insecta</taxon>
        <taxon>Pterygota</taxon>
        <taxon>Neoptera</taxon>
        <taxon>Paraneoptera</taxon>
        <taxon>Hemiptera</taxon>
        <taxon>Sternorrhyncha</taxon>
        <taxon>Aleyrodoidea</taxon>
        <taxon>Aleyrodidae</taxon>
        <taxon>Aleyrodinae</taxon>
        <taxon>Bemisia</taxon>
    </lineage>
</organism>
<evidence type="ECO:0000313" key="4">
    <source>
        <dbReference type="Proteomes" id="UP001152759"/>
    </source>
</evidence>
<dbReference type="AlphaFoldDB" id="A0A9P0AE95"/>
<protein>
    <recommendedName>
        <fullName evidence="2">PHLPP-like RA domain-containing protein</fullName>
    </recommendedName>
</protein>
<dbReference type="InterPro" id="IPR055071">
    <property type="entry name" value="RA_PHLPP-like"/>
</dbReference>